<dbReference type="KEGG" id="deo:CAY53_01080"/>
<dbReference type="Pfam" id="PF00857">
    <property type="entry name" value="Isochorismatase"/>
    <property type="match status" value="1"/>
</dbReference>
<feature type="domain" description="Isochorismatase-like" evidence="1">
    <location>
        <begin position="8"/>
        <end position="187"/>
    </location>
</feature>
<dbReference type="OrthoDB" id="9791276at2"/>
<dbReference type="Proteomes" id="UP000239867">
    <property type="component" value="Chromosome"/>
</dbReference>
<evidence type="ECO:0000313" key="2">
    <source>
        <dbReference type="EMBL" id="AVD70245.1"/>
    </source>
</evidence>
<reference evidence="2 3" key="1">
    <citation type="journal article" date="2018" name="MBio">
        <title>Insights into the evolution of host association through the isolation and characterization of a novel human periodontal pathobiont, Desulfobulbus oralis.</title>
        <authorList>
            <person name="Cross K.L."/>
            <person name="Chirania P."/>
            <person name="Xiong W."/>
            <person name="Beall C.J."/>
            <person name="Elkins J.G."/>
            <person name="Giannone R.J."/>
            <person name="Griffen A.L."/>
            <person name="Guss A.M."/>
            <person name="Hettich R.L."/>
            <person name="Joshi S.S."/>
            <person name="Mokrzan E.M."/>
            <person name="Martin R.K."/>
            <person name="Zhulin I.B."/>
            <person name="Leys E.J."/>
            <person name="Podar M."/>
        </authorList>
    </citation>
    <scope>NUCLEOTIDE SEQUENCE [LARGE SCALE GENOMIC DNA]</scope>
    <source>
        <strain evidence="2 3">ORNL</strain>
    </source>
</reference>
<dbReference type="RefSeq" id="WP_104935570.1">
    <property type="nucleotide sequence ID" value="NZ_CP021255.1"/>
</dbReference>
<evidence type="ECO:0000259" key="1">
    <source>
        <dbReference type="Pfam" id="PF00857"/>
    </source>
</evidence>
<protein>
    <submittedName>
        <fullName evidence="2">Isochorismatase</fullName>
    </submittedName>
</protein>
<sequence length="199" mass="21782">MTADSKKALIVIDMQNGFIKAASPLCIRMAEATVPACSRVIREAHRQGLLVAYVTRLYREDGTDVELPRKALWEQGRPITRSARGELSAAYPAEFECLPLDYHIVKPRFSAFFQTSLDLILRRNGIARLYLIGTTTPNCIRTTCYDAISLDYQVTLIEDCCSASTPEIQAANLADMRNIGAAIMSSAAFCAAGEAKGLA</sequence>
<dbReference type="Gene3D" id="3.40.50.850">
    <property type="entry name" value="Isochorismatase-like"/>
    <property type="match status" value="1"/>
</dbReference>
<proteinExistence type="predicted"/>
<organism evidence="2 3">
    <name type="scientific">Desulfobulbus oralis</name>
    <dbReference type="NCBI Taxonomy" id="1986146"/>
    <lineage>
        <taxon>Bacteria</taxon>
        <taxon>Pseudomonadati</taxon>
        <taxon>Thermodesulfobacteriota</taxon>
        <taxon>Desulfobulbia</taxon>
        <taxon>Desulfobulbales</taxon>
        <taxon>Desulfobulbaceae</taxon>
        <taxon>Desulfobulbus</taxon>
    </lineage>
</organism>
<dbReference type="InterPro" id="IPR000868">
    <property type="entry name" value="Isochorismatase-like_dom"/>
</dbReference>
<evidence type="ECO:0000313" key="3">
    <source>
        <dbReference type="Proteomes" id="UP000239867"/>
    </source>
</evidence>
<accession>A0A2L1GKP5</accession>
<keyword evidence="3" id="KW-1185">Reference proteome</keyword>
<dbReference type="EMBL" id="CP021255">
    <property type="protein sequence ID" value="AVD70245.1"/>
    <property type="molecule type" value="Genomic_DNA"/>
</dbReference>
<dbReference type="CDD" id="cd00431">
    <property type="entry name" value="cysteine_hydrolases"/>
    <property type="match status" value="1"/>
</dbReference>
<dbReference type="SUPFAM" id="SSF52499">
    <property type="entry name" value="Isochorismatase-like hydrolases"/>
    <property type="match status" value="1"/>
</dbReference>
<dbReference type="AlphaFoldDB" id="A0A2L1GKP5"/>
<dbReference type="PANTHER" id="PTHR47044">
    <property type="entry name" value="OS02G0276400 PROTEIN"/>
    <property type="match status" value="1"/>
</dbReference>
<name>A0A2L1GKP5_9BACT</name>
<gene>
    <name evidence="2" type="ORF">CAY53_01080</name>
</gene>
<dbReference type="InterPro" id="IPR036380">
    <property type="entry name" value="Isochorismatase-like_sf"/>
</dbReference>